<protein>
    <submittedName>
        <fullName evidence="2">TetR family transcriptional regulator</fullName>
    </submittedName>
</protein>
<keyword evidence="3" id="KW-1185">Reference proteome</keyword>
<reference evidence="2 3" key="1">
    <citation type="submission" date="2016-12" db="EMBL/GenBank/DDBJ databases">
        <title>The genome of dimorphic prosthecate Glycocaulis alkaliphilus 6b-8t, isolated from crude oil dictates its adaptability in petroleum environments.</title>
        <authorList>
            <person name="Wu X.-L."/>
            <person name="Geng S."/>
        </authorList>
    </citation>
    <scope>NUCLEOTIDE SEQUENCE [LARGE SCALE GENOMIC DNA]</scope>
    <source>
        <strain evidence="2 3">6B-8</strain>
    </source>
</reference>
<evidence type="ECO:0000256" key="1">
    <source>
        <dbReference type="ARBA" id="ARBA00023125"/>
    </source>
</evidence>
<evidence type="ECO:0000313" key="3">
    <source>
        <dbReference type="Proteomes" id="UP000286954"/>
    </source>
</evidence>
<keyword evidence="1" id="KW-0238">DNA-binding</keyword>
<dbReference type="SUPFAM" id="SSF46689">
    <property type="entry name" value="Homeodomain-like"/>
    <property type="match status" value="1"/>
</dbReference>
<dbReference type="OrthoDB" id="9816431at2"/>
<sequence>MAVDAELDDDLSPAERRRRKVRDAIVEAAEAIFTEEGEAGISMRRIAERIDYSPAALYKYFDSKEALFDEIREQFFERLYRRMLAVEQTVAEGPRVNEECLRAYVETGLEQPAHYRLAFSGWFESTLDDREGTYGYAASERLELMIQKAIADGWFRSCDTYLAATSVWAGAHGLTMLAVTIPDFPRGGKSKCSHLSLDDVIAFHAEMTGRGLATPKLNAWLDAQKARK</sequence>
<dbReference type="Pfam" id="PF00440">
    <property type="entry name" value="TetR_N"/>
    <property type="match status" value="1"/>
</dbReference>
<dbReference type="InterPro" id="IPR001647">
    <property type="entry name" value="HTH_TetR"/>
</dbReference>
<dbReference type="InterPro" id="IPR050109">
    <property type="entry name" value="HTH-type_TetR-like_transc_reg"/>
</dbReference>
<organism evidence="2 3">
    <name type="scientific">Glycocaulis alkaliphilus</name>
    <dbReference type="NCBI Taxonomy" id="1434191"/>
    <lineage>
        <taxon>Bacteria</taxon>
        <taxon>Pseudomonadati</taxon>
        <taxon>Pseudomonadota</taxon>
        <taxon>Alphaproteobacteria</taxon>
        <taxon>Maricaulales</taxon>
        <taxon>Maricaulaceae</taxon>
        <taxon>Glycocaulis</taxon>
    </lineage>
</organism>
<name>A0A3T0E838_9PROT</name>
<dbReference type="Proteomes" id="UP000286954">
    <property type="component" value="Chromosome"/>
</dbReference>
<dbReference type="KEGG" id="gak:X907_1026"/>
<dbReference type="InterPro" id="IPR036271">
    <property type="entry name" value="Tet_transcr_reg_TetR-rel_C_sf"/>
</dbReference>
<dbReference type="InterPro" id="IPR009057">
    <property type="entry name" value="Homeodomain-like_sf"/>
</dbReference>
<dbReference type="Gene3D" id="1.10.357.10">
    <property type="entry name" value="Tetracycline Repressor, domain 2"/>
    <property type="match status" value="1"/>
</dbReference>
<dbReference type="EMBL" id="CP018911">
    <property type="protein sequence ID" value="AZU03565.1"/>
    <property type="molecule type" value="Genomic_DNA"/>
</dbReference>
<dbReference type="SUPFAM" id="SSF48498">
    <property type="entry name" value="Tetracyclin repressor-like, C-terminal domain"/>
    <property type="match status" value="1"/>
</dbReference>
<dbReference type="PANTHER" id="PTHR30055:SF212">
    <property type="entry name" value="TETR-FAMILY FAMILY TRANSCRIPTIONAL REGULATOR"/>
    <property type="match status" value="1"/>
</dbReference>
<evidence type="ECO:0000313" key="2">
    <source>
        <dbReference type="EMBL" id="AZU03565.1"/>
    </source>
</evidence>
<dbReference type="GO" id="GO:0000976">
    <property type="term" value="F:transcription cis-regulatory region binding"/>
    <property type="evidence" value="ECO:0007669"/>
    <property type="project" value="TreeGrafter"/>
</dbReference>
<dbReference type="PANTHER" id="PTHR30055">
    <property type="entry name" value="HTH-TYPE TRANSCRIPTIONAL REGULATOR RUTR"/>
    <property type="match status" value="1"/>
</dbReference>
<dbReference type="PRINTS" id="PR00455">
    <property type="entry name" value="HTHTETR"/>
</dbReference>
<dbReference type="GO" id="GO:0003700">
    <property type="term" value="F:DNA-binding transcription factor activity"/>
    <property type="evidence" value="ECO:0007669"/>
    <property type="project" value="TreeGrafter"/>
</dbReference>
<dbReference type="AlphaFoldDB" id="A0A3T0E838"/>
<gene>
    <name evidence="2" type="ORF">X907_1026</name>
</gene>
<dbReference type="PROSITE" id="PS50977">
    <property type="entry name" value="HTH_TETR_2"/>
    <property type="match status" value="1"/>
</dbReference>
<dbReference type="RefSeq" id="WP_127565929.1">
    <property type="nucleotide sequence ID" value="NZ_BMFB01000002.1"/>
</dbReference>
<proteinExistence type="predicted"/>
<accession>A0A3T0E838</accession>